<feature type="compositionally biased region" description="Low complexity" evidence="1">
    <location>
        <begin position="770"/>
        <end position="781"/>
    </location>
</feature>
<feature type="compositionally biased region" description="Polar residues" evidence="1">
    <location>
        <begin position="1351"/>
        <end position="1363"/>
    </location>
</feature>
<dbReference type="InterPro" id="IPR035940">
    <property type="entry name" value="CAP_sf"/>
</dbReference>
<dbReference type="Pfam" id="PF00188">
    <property type="entry name" value="CAP"/>
    <property type="match status" value="8"/>
</dbReference>
<dbReference type="GO" id="GO:0005576">
    <property type="term" value="C:extracellular region"/>
    <property type="evidence" value="ECO:0007669"/>
    <property type="project" value="InterPro"/>
</dbReference>
<dbReference type="RefSeq" id="XP_066921653.1">
    <property type="nucleotide sequence ID" value="XM_067065552.1"/>
</dbReference>
<dbReference type="GeneID" id="136808979"/>
<dbReference type="Gene3D" id="3.40.33.10">
    <property type="entry name" value="CAP"/>
    <property type="match status" value="8"/>
</dbReference>
<feature type="domain" description="SCP" evidence="2">
    <location>
        <begin position="1979"/>
        <end position="2126"/>
    </location>
</feature>
<feature type="region of interest" description="Disordered" evidence="1">
    <location>
        <begin position="1901"/>
        <end position="1944"/>
    </location>
</feature>
<dbReference type="InterPro" id="IPR018244">
    <property type="entry name" value="Allrgn_V5/Tpx1_CS"/>
</dbReference>
<organism evidence="3 4">
    <name type="scientific">Clytia hemisphaerica</name>
    <dbReference type="NCBI Taxonomy" id="252671"/>
    <lineage>
        <taxon>Eukaryota</taxon>
        <taxon>Metazoa</taxon>
        <taxon>Cnidaria</taxon>
        <taxon>Hydrozoa</taxon>
        <taxon>Hydroidolina</taxon>
        <taxon>Leptothecata</taxon>
        <taxon>Obeliida</taxon>
        <taxon>Clytiidae</taxon>
        <taxon>Clytia</taxon>
    </lineage>
</organism>
<dbReference type="SUPFAM" id="SSF55797">
    <property type="entry name" value="PR-1-like"/>
    <property type="match status" value="8"/>
</dbReference>
<feature type="domain" description="SCP" evidence="2">
    <location>
        <begin position="1456"/>
        <end position="1597"/>
    </location>
</feature>
<dbReference type="InterPro" id="IPR001283">
    <property type="entry name" value="CRISP-related"/>
</dbReference>
<dbReference type="SMART" id="SM00198">
    <property type="entry name" value="SCP"/>
    <property type="match status" value="7"/>
</dbReference>
<protein>
    <recommendedName>
        <fullName evidence="2">SCP domain-containing protein</fullName>
    </recommendedName>
</protein>
<feature type="domain" description="SCP" evidence="2">
    <location>
        <begin position="1180"/>
        <end position="1318"/>
    </location>
</feature>
<dbReference type="Proteomes" id="UP000594262">
    <property type="component" value="Unplaced"/>
</dbReference>
<evidence type="ECO:0000259" key="2">
    <source>
        <dbReference type="SMART" id="SM00198"/>
    </source>
</evidence>
<keyword evidence="4" id="KW-1185">Reference proteome</keyword>
<feature type="domain" description="SCP" evidence="2">
    <location>
        <begin position="597"/>
        <end position="741"/>
    </location>
</feature>
<feature type="region of interest" description="Disordered" evidence="1">
    <location>
        <begin position="475"/>
        <end position="546"/>
    </location>
</feature>
<dbReference type="EnsemblMetazoa" id="CLYHEMT016185.1">
    <property type="protein sequence ID" value="CLYHEMP016185.1"/>
    <property type="gene ID" value="CLYHEMG016185"/>
</dbReference>
<name>A0A7M5X2I5_9CNID</name>
<evidence type="ECO:0000313" key="3">
    <source>
        <dbReference type="EnsemblMetazoa" id="CLYHEMP016185.1"/>
    </source>
</evidence>
<feature type="compositionally biased region" description="Low complexity" evidence="1">
    <location>
        <begin position="1434"/>
        <end position="1443"/>
    </location>
</feature>
<feature type="domain" description="SCP" evidence="2">
    <location>
        <begin position="1709"/>
        <end position="1855"/>
    </location>
</feature>
<evidence type="ECO:0000313" key="4">
    <source>
        <dbReference type="Proteomes" id="UP000594262"/>
    </source>
</evidence>
<feature type="compositionally biased region" description="Gly residues" evidence="1">
    <location>
        <begin position="804"/>
        <end position="813"/>
    </location>
</feature>
<dbReference type="InterPro" id="IPR014044">
    <property type="entry name" value="CAP_dom"/>
</dbReference>
<dbReference type="OrthoDB" id="5976660at2759"/>
<proteinExistence type="predicted"/>
<feature type="compositionally biased region" description="Low complexity" evidence="1">
    <location>
        <begin position="533"/>
        <end position="546"/>
    </location>
</feature>
<dbReference type="FunFam" id="3.40.33.10:FF:000002">
    <property type="entry name" value="Golgi-associated plant pathogenesis-related protein 1"/>
    <property type="match status" value="2"/>
</dbReference>
<dbReference type="CDD" id="cd05382">
    <property type="entry name" value="CAP_GAPR1-like"/>
    <property type="match status" value="6"/>
</dbReference>
<accession>A0A7M5X2I5</accession>
<feature type="region of interest" description="Disordered" evidence="1">
    <location>
        <begin position="769"/>
        <end position="817"/>
    </location>
</feature>
<feature type="compositionally biased region" description="Low complexity" evidence="1">
    <location>
        <begin position="569"/>
        <end position="585"/>
    </location>
</feature>
<feature type="region of interest" description="Disordered" evidence="1">
    <location>
        <begin position="996"/>
        <end position="1173"/>
    </location>
</feature>
<feature type="compositionally biased region" description="Low complexity" evidence="1">
    <location>
        <begin position="492"/>
        <end position="511"/>
    </location>
</feature>
<feature type="region of interest" description="Disordered" evidence="1">
    <location>
        <begin position="569"/>
        <end position="595"/>
    </location>
</feature>
<dbReference type="PANTHER" id="PTHR10334">
    <property type="entry name" value="CYSTEINE-RICH SECRETORY PROTEIN-RELATED"/>
    <property type="match status" value="1"/>
</dbReference>
<feature type="domain" description="SCP" evidence="2">
    <location>
        <begin position="823"/>
        <end position="970"/>
    </location>
</feature>
<feature type="compositionally biased region" description="Basic and acidic residues" evidence="1">
    <location>
        <begin position="1146"/>
        <end position="1157"/>
    </location>
</feature>
<feature type="domain" description="SCP" evidence="2">
    <location>
        <begin position="290"/>
        <end position="436"/>
    </location>
</feature>
<dbReference type="PROSITE" id="PS01009">
    <property type="entry name" value="CRISP_1"/>
    <property type="match status" value="4"/>
</dbReference>
<feature type="region of interest" description="Disordered" evidence="1">
    <location>
        <begin position="1341"/>
        <end position="1447"/>
    </location>
</feature>
<feature type="compositionally biased region" description="Polar residues" evidence="1">
    <location>
        <begin position="1002"/>
        <end position="1011"/>
    </location>
</feature>
<reference evidence="3" key="1">
    <citation type="submission" date="2021-01" db="UniProtKB">
        <authorList>
            <consortium name="EnsemblMetazoa"/>
        </authorList>
    </citation>
    <scope>IDENTIFICATION</scope>
</reference>
<evidence type="ECO:0000256" key="1">
    <source>
        <dbReference type="SAM" id="MobiDB-lite"/>
    </source>
</evidence>
<sequence length="2222" mass="229874">MLFLLFLFLGTVHAAFVGELLKEQNKLRAVHGSSELQLNDELTRKAEQITKQAALKGEFGETSNTNTEMVCSTFKEFNVEEKAKDIVQAWYGEVCNKGFSFSDPSKGPSFTRMIHKDNYYVGIAKASNENPSQPCTFITAIYKAKEGDQAPNYRDRIEHGKFESSYCQESRRKKRSIYYRFPARFVIDSATGQTKSITPLQKGVPNYGQTGGTSQLSLLQKDTLNYARSIPQRHNSGFLPRAKNDNKYQKQTFISRKNKRFNSSLDDDLITWTPNLHGNTGSRRSGFGGSWHDQNLEAHNVLRKLHGSAAMTVDATMSASAQAWAERMASMGKLEHAKAGSPDNPEKDGENIAYMCLMPGEKYPGQRPVKMWYNEVCDPGYTFNPAPPFGGMAGHFTQVVWKISLKLGIGMAEGQVNGDKCIFSVGRYREAGNYGGKFEENVKQGSFNKATHCAKGKIDELLGLNEKGASIAGGGGAANTASAAAGGGGGNTPAPGVIPTGASTDPAASGAATGGGGSEPGEQKPAEGANIDAAASGGPTTGAGSAAEAAGAAGAAGATAAGGGNVPNSGGNVASGGENPAAGTPPGNGPGEAVPSKLKDEALEAHNTLRRIHGSSSMTYDDVMAKAAESVAVSNAKIGKLEHSKDLSKFGENLAYSCDPNGKYCSVRQSIKQWYMEACPSEGQQAYDFANQPGAGIVSHFTQVVWAESTKLGCGSAIGKMGGMTCIFYACRYEVKGNKDGKYATNVKKGEFDAGKTCPSINQILHIEAGPGSPSSVPSTSDNAVAAADGGNTGAGSPPKSDGGNNGAGGGGAASQMDKDQEVYQTDCLKVINRFRKIHMSPYLIADVSLHTSAKKMADTLVSGGASKEELKKKLGKPGAGLYQITCSPDDQVLPPDDAMVNWYRELCFKVPDFDFKSEEALKKAPHFTQMVWRSSTKIGIAYATKLKPKSKTLCSVIVAKFDPAGNTEGELAKNVDQGSFDRSFCGSLHSIASAAMERDAPSTSTTTTEPQAVINPGPVVTPSVDGTTPDGSPIKKPCSEPKINADGTVTQSDGSIKKPDGTVVKTDGSVTKPDGSVVNPDGSVSPPGSAPSTPDGATVSPDGSVTNQPGAGVTSGEEPVVKPDGSVSNPDGSTVNPDGSVVKADGGKVKANEAAKKPNGQMTTTEEAKNSGGGLALSSFDAEGLAAHNKFRSIHGANALRIDTQLSRDCQEYAKVLAGLGTLKHASGDFGENLAFKCGSDLKDYPGEMPVIAWYEEVCNPGYTFGSSEPASGTLHFTQLVWRATTDLGMGVAQTEKDGMTCFYAVARYRIRGNMGGEYVDNVKKGTFAKSMCDDLKGVLRKTKDPNPASVDQTEGATTLASTGGDANEKAPAEGGGEQMKTDGTNTDKPQNPEGDGQGGGTKKKPDGTNVDIPEASGSKDDKPDTAAGNGQVPSTSAATTAAGGGAVTGGPGATFESQALFAHNTLRNLHGAPAMTLDSQLSQQAAAYAQEIANLGKLQHATNLNGMGENLAMFCGSSVSDYKGDIPVTNWYAEVCKPGYTFSPPTGFSSGTGHFTQVVWKSSVTLGIGKAVSQKNGMQCVYTVGRYSPGGNMQGKFDTEVVEGNFNTGMCGNDMKQIHDLMKTATTTSVGANAAAAGGGNTATTAAGGGNTATTAAGGGNTATAAAGGGNTATTSAGGGNTATTAGGDGGNLAAGGGGGGGGFAGSWHDQNLEAHNVLRKLHGSAPMTVDATMSASAQAWAERMASMGKLEHAKAGSPDNPEKDGENIAYMCLMPGEEYPGQRPVKMWYNEVCDPGYTFNPAPPFGGMAGHFTQVVWKTSVKLGIGMAEGQVNGDKCIFSVGRYREAGNYGGKFEENVKQGGFNKATHCAKGKLDELLGLNEKGASIAAGGGGGGGGGAATTAAAGGGAATTTAGGGGAANTAAGGGGAANTAATSTGGGNTATTGGGAPAAAGGGNTAAPGGGGSAGGAGNFGGSFNDQNLEAHNVLRAIHGSAPMAFDASMTASAQAWAQKMAALGKLKHTEFGSPDNPEKDGENIAYMCLMPGEEYPGQRPVKAWYAEVCDPGYTFDPPPQNFGGGTGHFTQVVWKTSIKLGVGMAEGQVDGNKCIFTVGRYREPGNWGGKFGENVKKGSFSKAVHCANGKLEEILGLPPPKKRHFVPYQHAQRNSSNPYAKKRGQLFKYMSPRKFYDISSKYMNYSISHNSPGAFADRTARTLML</sequence>
<dbReference type="InterPro" id="IPR034113">
    <property type="entry name" value="SCP_GAPR1-like"/>
</dbReference>
<feature type="compositionally biased region" description="Gly residues" evidence="1">
    <location>
        <begin position="1901"/>
        <end position="1932"/>
    </location>
</feature>
<feature type="compositionally biased region" description="Polar residues" evidence="1">
    <location>
        <begin position="1127"/>
        <end position="1138"/>
    </location>
</feature>